<sequence length="287" mass="30756">MSRPIRTVLVIYKADHDQARAMAWTVAQWLAARDVVCLVRENLPDAAHAVLPAGVVVATPPDLALVLGGDGTMLSAARKRVVDGVPLLGINLGRVGFMTSAGLADWEDVLGDILQNGFVETRRLMIEVAVIRRGETVFSTISVNDAVISRGAMARLAAFDVTLGDTDVCTLRADGVVISTPTGSTAYCVSAGGPLIYPGLDVLCVVPICPFLSDFKPVVVPADAPVRLALSAPETNMYLTCDGQELFALDDHDVVLVTKADRCLRLAKRPGESYFERLRLKGFINRP</sequence>
<dbReference type="GO" id="GO:0046872">
    <property type="term" value="F:metal ion binding"/>
    <property type="evidence" value="ECO:0007669"/>
    <property type="project" value="UniProtKB-UniRule"/>
</dbReference>
<dbReference type="InterPro" id="IPR017438">
    <property type="entry name" value="ATP-NAD_kinase_N"/>
</dbReference>
<gene>
    <name evidence="6" type="primary">nadK</name>
    <name evidence="7" type="ORF">C3Y92_06430</name>
</gene>
<feature type="binding site" evidence="6">
    <location>
        <begin position="185"/>
        <end position="190"/>
    </location>
    <ligand>
        <name>NAD(+)</name>
        <dbReference type="ChEBI" id="CHEBI:57540"/>
    </ligand>
</feature>
<name>A0A4P6HK81_9BACT</name>
<comment type="caution">
    <text evidence="6">Lacks conserved residue(s) required for the propagation of feature annotation.</text>
</comment>
<evidence type="ECO:0000256" key="5">
    <source>
        <dbReference type="ARBA" id="ARBA00047925"/>
    </source>
</evidence>
<organism evidence="7 8">
    <name type="scientific">Solidesulfovibrio carbinolicus</name>
    <dbReference type="NCBI Taxonomy" id="296842"/>
    <lineage>
        <taxon>Bacteria</taxon>
        <taxon>Pseudomonadati</taxon>
        <taxon>Thermodesulfobacteriota</taxon>
        <taxon>Desulfovibrionia</taxon>
        <taxon>Desulfovibrionales</taxon>
        <taxon>Desulfovibrionaceae</taxon>
        <taxon>Solidesulfovibrio</taxon>
    </lineage>
</organism>
<keyword evidence="6" id="KW-0067">ATP-binding</keyword>
<reference evidence="7 8" key="1">
    <citation type="submission" date="2018-02" db="EMBL/GenBank/DDBJ databases">
        <title>Genome sequence of Desulfovibrio carbinolicus DSM 3852.</title>
        <authorList>
            <person name="Wilbanks E."/>
            <person name="Skennerton C.T."/>
            <person name="Orphan V.J."/>
        </authorList>
    </citation>
    <scope>NUCLEOTIDE SEQUENCE [LARGE SCALE GENOMIC DNA]</scope>
    <source>
        <strain evidence="7 8">DSM 3852</strain>
    </source>
</reference>
<feature type="binding site" evidence="6">
    <location>
        <position position="244"/>
    </location>
    <ligand>
        <name>NAD(+)</name>
        <dbReference type="ChEBI" id="CHEBI:57540"/>
    </ligand>
</feature>
<dbReference type="SUPFAM" id="SSF111331">
    <property type="entry name" value="NAD kinase/diacylglycerol kinase-like"/>
    <property type="match status" value="1"/>
</dbReference>
<keyword evidence="2 6" id="KW-0418">Kinase</keyword>
<dbReference type="Proteomes" id="UP000293296">
    <property type="component" value="Chromosome"/>
</dbReference>
<accession>A0A4P6HK81</accession>
<comment type="function">
    <text evidence="6">Involved in the regulation of the intracellular balance of NAD and NADP, and is a key enzyme in the biosynthesis of NADP. Catalyzes specifically the phosphorylation on 2'-hydroxyl of the adenosine moiety of NAD to yield NADP.</text>
</comment>
<evidence type="ECO:0000313" key="8">
    <source>
        <dbReference type="Proteomes" id="UP000293296"/>
    </source>
</evidence>
<dbReference type="GO" id="GO:0006741">
    <property type="term" value="P:NADP+ biosynthetic process"/>
    <property type="evidence" value="ECO:0007669"/>
    <property type="project" value="UniProtKB-UniRule"/>
</dbReference>
<keyword evidence="1 6" id="KW-0808">Transferase</keyword>
<comment type="similarity">
    <text evidence="6">Belongs to the NAD kinase family.</text>
</comment>
<comment type="catalytic activity">
    <reaction evidence="5 6">
        <text>NAD(+) + ATP = ADP + NADP(+) + H(+)</text>
        <dbReference type="Rhea" id="RHEA:18629"/>
        <dbReference type="ChEBI" id="CHEBI:15378"/>
        <dbReference type="ChEBI" id="CHEBI:30616"/>
        <dbReference type="ChEBI" id="CHEBI:57540"/>
        <dbReference type="ChEBI" id="CHEBI:58349"/>
        <dbReference type="ChEBI" id="CHEBI:456216"/>
        <dbReference type="EC" id="2.7.1.23"/>
    </reaction>
</comment>
<dbReference type="GO" id="GO:0005737">
    <property type="term" value="C:cytoplasm"/>
    <property type="evidence" value="ECO:0007669"/>
    <property type="project" value="UniProtKB-SubCell"/>
</dbReference>
<evidence type="ECO:0000256" key="2">
    <source>
        <dbReference type="ARBA" id="ARBA00022777"/>
    </source>
</evidence>
<dbReference type="KEGG" id="dcb:C3Y92_06430"/>
<dbReference type="InterPro" id="IPR002504">
    <property type="entry name" value="NADK"/>
</dbReference>
<dbReference type="Gene3D" id="2.60.200.30">
    <property type="entry name" value="Probable inorganic polyphosphate/atp-NAD kinase, domain 2"/>
    <property type="match status" value="1"/>
</dbReference>
<feature type="binding site" evidence="6">
    <location>
        <begin position="70"/>
        <end position="71"/>
    </location>
    <ligand>
        <name>NAD(+)</name>
        <dbReference type="ChEBI" id="CHEBI:57540"/>
    </ligand>
</feature>
<dbReference type="InterPro" id="IPR017437">
    <property type="entry name" value="ATP-NAD_kinase_PpnK-typ_C"/>
</dbReference>
<dbReference type="EMBL" id="CP026538">
    <property type="protein sequence ID" value="QAZ66894.1"/>
    <property type="molecule type" value="Genomic_DNA"/>
</dbReference>
<evidence type="ECO:0000256" key="1">
    <source>
        <dbReference type="ARBA" id="ARBA00022679"/>
    </source>
</evidence>
<dbReference type="OrthoDB" id="9774737at2"/>
<keyword evidence="3 6" id="KW-0521">NADP</keyword>
<dbReference type="RefSeq" id="WP_129350859.1">
    <property type="nucleotide sequence ID" value="NZ_CP026538.1"/>
</dbReference>
<feature type="binding site" evidence="6">
    <location>
        <begin position="144"/>
        <end position="145"/>
    </location>
    <ligand>
        <name>NAD(+)</name>
        <dbReference type="ChEBI" id="CHEBI:57540"/>
    </ligand>
</feature>
<evidence type="ECO:0000313" key="7">
    <source>
        <dbReference type="EMBL" id="QAZ66894.1"/>
    </source>
</evidence>
<comment type="subcellular location">
    <subcellularLocation>
        <location evidence="6">Cytoplasm</location>
    </subcellularLocation>
</comment>
<dbReference type="Pfam" id="PF01513">
    <property type="entry name" value="NAD_kinase"/>
    <property type="match status" value="1"/>
</dbReference>
<dbReference type="Pfam" id="PF20143">
    <property type="entry name" value="NAD_kinase_C"/>
    <property type="match status" value="1"/>
</dbReference>
<keyword evidence="6" id="KW-0963">Cytoplasm</keyword>
<dbReference type="GO" id="GO:0003951">
    <property type="term" value="F:NAD+ kinase activity"/>
    <property type="evidence" value="ECO:0007669"/>
    <property type="project" value="UniProtKB-UniRule"/>
</dbReference>
<protein>
    <recommendedName>
        <fullName evidence="6">NAD kinase</fullName>
        <ecNumber evidence="6">2.7.1.23</ecNumber>
    </recommendedName>
    <alternativeName>
        <fullName evidence="6">ATP-dependent NAD kinase</fullName>
    </alternativeName>
</protein>
<feature type="binding site" evidence="6">
    <location>
        <position position="174"/>
    </location>
    <ligand>
        <name>NAD(+)</name>
        <dbReference type="ChEBI" id="CHEBI:57540"/>
    </ligand>
</feature>
<evidence type="ECO:0000256" key="3">
    <source>
        <dbReference type="ARBA" id="ARBA00022857"/>
    </source>
</evidence>
<feature type="binding site" evidence="6">
    <location>
        <position position="155"/>
    </location>
    <ligand>
        <name>NAD(+)</name>
        <dbReference type="ChEBI" id="CHEBI:57540"/>
    </ligand>
</feature>
<dbReference type="GO" id="GO:0005524">
    <property type="term" value="F:ATP binding"/>
    <property type="evidence" value="ECO:0007669"/>
    <property type="project" value="UniProtKB-KW"/>
</dbReference>
<dbReference type="PANTHER" id="PTHR20275:SF0">
    <property type="entry name" value="NAD KINASE"/>
    <property type="match status" value="1"/>
</dbReference>
<dbReference type="GO" id="GO:0019674">
    <property type="term" value="P:NAD+ metabolic process"/>
    <property type="evidence" value="ECO:0007669"/>
    <property type="project" value="InterPro"/>
</dbReference>
<feature type="binding site" evidence="6">
    <location>
        <position position="172"/>
    </location>
    <ligand>
        <name>NAD(+)</name>
        <dbReference type="ChEBI" id="CHEBI:57540"/>
    </ligand>
</feature>
<dbReference type="PANTHER" id="PTHR20275">
    <property type="entry name" value="NAD KINASE"/>
    <property type="match status" value="1"/>
</dbReference>
<dbReference type="GO" id="GO:0051287">
    <property type="term" value="F:NAD binding"/>
    <property type="evidence" value="ECO:0007669"/>
    <property type="project" value="UniProtKB-ARBA"/>
</dbReference>
<dbReference type="EC" id="2.7.1.23" evidence="6"/>
<evidence type="ECO:0000256" key="4">
    <source>
        <dbReference type="ARBA" id="ARBA00023027"/>
    </source>
</evidence>
<evidence type="ECO:0000256" key="6">
    <source>
        <dbReference type="HAMAP-Rule" id="MF_00361"/>
    </source>
</evidence>
<dbReference type="Gene3D" id="3.40.50.10330">
    <property type="entry name" value="Probable inorganic polyphosphate/atp-NAD kinase, domain 1"/>
    <property type="match status" value="1"/>
</dbReference>
<dbReference type="HAMAP" id="MF_00361">
    <property type="entry name" value="NAD_kinase"/>
    <property type="match status" value="1"/>
</dbReference>
<keyword evidence="8" id="KW-1185">Reference proteome</keyword>
<dbReference type="InterPro" id="IPR016064">
    <property type="entry name" value="NAD/diacylglycerol_kinase_sf"/>
</dbReference>
<feature type="active site" description="Proton acceptor" evidence="6">
    <location>
        <position position="70"/>
    </location>
</feature>
<proteinExistence type="inferred from homology"/>
<dbReference type="AlphaFoldDB" id="A0A4P6HK81"/>
<comment type="cofactor">
    <cofactor evidence="6">
        <name>a divalent metal cation</name>
        <dbReference type="ChEBI" id="CHEBI:60240"/>
    </cofactor>
</comment>
<keyword evidence="6" id="KW-0547">Nucleotide-binding</keyword>
<keyword evidence="4 6" id="KW-0520">NAD</keyword>